<keyword evidence="2" id="KW-0472">Membrane</keyword>
<dbReference type="EMBL" id="ML738344">
    <property type="protein sequence ID" value="KAE8311247.1"/>
    <property type="molecule type" value="Genomic_DNA"/>
</dbReference>
<sequence length="87" mass="10197">MRGKNHRHSESKDNEIRYRPQDPDTRLSCHCLSLEPFIHQQVFFVFAFGFIITGQRRIKWVKLIIFAKRLEQFGEGPHITGLSQGIS</sequence>
<evidence type="ECO:0000256" key="2">
    <source>
        <dbReference type="SAM" id="Phobius"/>
    </source>
</evidence>
<keyword evidence="2" id="KW-0812">Transmembrane</keyword>
<dbReference type="AlphaFoldDB" id="A0A5N6VRK0"/>
<reference evidence="4" key="1">
    <citation type="submission" date="2019-04" db="EMBL/GenBank/DDBJ databases">
        <title>Friends and foes A comparative genomics studyof 23 Aspergillus species from section Flavi.</title>
        <authorList>
            <consortium name="DOE Joint Genome Institute"/>
            <person name="Kjaerbolling I."/>
            <person name="Vesth T."/>
            <person name="Frisvad J.C."/>
            <person name="Nybo J.L."/>
            <person name="Theobald S."/>
            <person name="Kildgaard S."/>
            <person name="Isbrandt T."/>
            <person name="Kuo A."/>
            <person name="Sato A."/>
            <person name="Lyhne E.K."/>
            <person name="Kogle M.E."/>
            <person name="Wiebenga A."/>
            <person name="Kun R.S."/>
            <person name="Lubbers R.J."/>
            <person name="Makela M.R."/>
            <person name="Barry K."/>
            <person name="Chovatia M."/>
            <person name="Clum A."/>
            <person name="Daum C."/>
            <person name="Haridas S."/>
            <person name="He G."/>
            <person name="LaButti K."/>
            <person name="Lipzen A."/>
            <person name="Mondo S."/>
            <person name="Riley R."/>
            <person name="Salamov A."/>
            <person name="Simmons B.A."/>
            <person name="Magnuson J.K."/>
            <person name="Henrissat B."/>
            <person name="Mortensen U.H."/>
            <person name="Larsen T.O."/>
            <person name="Devries R.P."/>
            <person name="Grigoriev I.V."/>
            <person name="Machida M."/>
            <person name="Baker S.E."/>
            <person name="Andersen M.R."/>
        </authorList>
    </citation>
    <scope>NUCLEOTIDE SEQUENCE [LARGE SCALE GENOMIC DNA]</scope>
    <source>
        <strain evidence="4">CBS 130015</strain>
    </source>
</reference>
<accession>A0A5N6VRK0</accession>
<evidence type="ECO:0000313" key="3">
    <source>
        <dbReference type="EMBL" id="KAE8311247.1"/>
    </source>
</evidence>
<feature type="transmembrane region" description="Helical" evidence="2">
    <location>
        <begin position="37"/>
        <end position="54"/>
    </location>
</feature>
<gene>
    <name evidence="3" type="ORF">BDV41DRAFT_542388</name>
</gene>
<feature type="region of interest" description="Disordered" evidence="1">
    <location>
        <begin position="1"/>
        <end position="23"/>
    </location>
</feature>
<keyword evidence="4" id="KW-1185">Reference proteome</keyword>
<evidence type="ECO:0000313" key="4">
    <source>
        <dbReference type="Proteomes" id="UP000325433"/>
    </source>
</evidence>
<feature type="compositionally biased region" description="Basic and acidic residues" evidence="1">
    <location>
        <begin position="8"/>
        <end position="23"/>
    </location>
</feature>
<proteinExistence type="predicted"/>
<keyword evidence="2" id="KW-1133">Transmembrane helix</keyword>
<evidence type="ECO:0000256" key="1">
    <source>
        <dbReference type="SAM" id="MobiDB-lite"/>
    </source>
</evidence>
<dbReference type="Proteomes" id="UP000325433">
    <property type="component" value="Unassembled WGS sequence"/>
</dbReference>
<organism evidence="3 4">
    <name type="scientific">Aspergillus transmontanensis</name>
    <dbReference type="NCBI Taxonomy" id="1034304"/>
    <lineage>
        <taxon>Eukaryota</taxon>
        <taxon>Fungi</taxon>
        <taxon>Dikarya</taxon>
        <taxon>Ascomycota</taxon>
        <taxon>Pezizomycotina</taxon>
        <taxon>Eurotiomycetes</taxon>
        <taxon>Eurotiomycetidae</taxon>
        <taxon>Eurotiales</taxon>
        <taxon>Aspergillaceae</taxon>
        <taxon>Aspergillus</taxon>
        <taxon>Aspergillus subgen. Circumdati</taxon>
    </lineage>
</organism>
<name>A0A5N6VRK0_9EURO</name>
<protein>
    <submittedName>
        <fullName evidence="3">Uncharacterized protein</fullName>
    </submittedName>
</protein>